<keyword evidence="1" id="KW-1133">Transmembrane helix</keyword>
<comment type="caution">
    <text evidence="2">The sequence shown here is derived from an EMBL/GenBank/DDBJ whole genome shotgun (WGS) entry which is preliminary data.</text>
</comment>
<name>A0A7W4I6B6_GLUDI</name>
<protein>
    <submittedName>
        <fullName evidence="2">DUF3325 family protein</fullName>
    </submittedName>
</protein>
<dbReference type="InterPro" id="IPR021762">
    <property type="entry name" value="DUF3325"/>
</dbReference>
<keyword evidence="1" id="KW-0812">Transmembrane</keyword>
<proteinExistence type="predicted"/>
<dbReference type="RefSeq" id="WP_012228417.1">
    <property type="nucleotide sequence ID" value="NZ_VITL01000016.1"/>
</dbReference>
<reference evidence="2 3" key="1">
    <citation type="submission" date="2020-04" db="EMBL/GenBank/DDBJ databases">
        <title>Description of novel Gluconacetobacter.</title>
        <authorList>
            <person name="Sombolestani A."/>
        </authorList>
    </citation>
    <scope>NUCLEOTIDE SEQUENCE [LARGE SCALE GENOMIC DNA]</scope>
    <source>
        <strain evidence="2 3">LMG 7603</strain>
    </source>
</reference>
<feature type="transmembrane region" description="Helical" evidence="1">
    <location>
        <begin position="6"/>
        <end position="26"/>
    </location>
</feature>
<evidence type="ECO:0000313" key="3">
    <source>
        <dbReference type="Proteomes" id="UP000550787"/>
    </source>
</evidence>
<keyword evidence="1" id="KW-0472">Membrane</keyword>
<evidence type="ECO:0000313" key="2">
    <source>
        <dbReference type="EMBL" id="MBB2157052.1"/>
    </source>
</evidence>
<feature type="transmembrane region" description="Helical" evidence="1">
    <location>
        <begin position="47"/>
        <end position="66"/>
    </location>
</feature>
<dbReference type="EMBL" id="JABEQG010000023">
    <property type="protein sequence ID" value="MBB2157052.1"/>
    <property type="molecule type" value="Genomic_DNA"/>
</dbReference>
<gene>
    <name evidence="2" type="ORF">HLH33_12150</name>
</gene>
<sequence>MALGPTAMTPVITILGFVAVLLLAAGTPRQAATLWGATPRDRRPHRLRAAGLLLLCTDAALIACGGDPARTLTAWIGQLGLDALAAALLCAALPKRPPPPRKGAPP</sequence>
<feature type="transmembrane region" description="Helical" evidence="1">
    <location>
        <begin position="72"/>
        <end position="93"/>
    </location>
</feature>
<organism evidence="2 3">
    <name type="scientific">Gluconacetobacter diazotrophicus</name>
    <name type="common">Acetobacter diazotrophicus</name>
    <dbReference type="NCBI Taxonomy" id="33996"/>
    <lineage>
        <taxon>Bacteria</taxon>
        <taxon>Pseudomonadati</taxon>
        <taxon>Pseudomonadota</taxon>
        <taxon>Alphaproteobacteria</taxon>
        <taxon>Acetobacterales</taxon>
        <taxon>Acetobacteraceae</taxon>
        <taxon>Gluconacetobacter</taxon>
    </lineage>
</organism>
<evidence type="ECO:0000256" key="1">
    <source>
        <dbReference type="SAM" id="Phobius"/>
    </source>
</evidence>
<accession>A0A7W4I6B6</accession>
<dbReference type="Pfam" id="PF11804">
    <property type="entry name" value="DUF3325"/>
    <property type="match status" value="1"/>
</dbReference>
<dbReference type="Proteomes" id="UP000550787">
    <property type="component" value="Unassembled WGS sequence"/>
</dbReference>
<dbReference type="AlphaFoldDB" id="A0A7W4I6B6"/>